<sequence>MKGAVAGMNVLDQALHYINEDKIEQAVELLDEHVAKAAPEDAFEMAELYRQLGYYEKAVPVLEELIASFPEESELSAMLADIYIELGEDEKALQLIGEGTIDPEDPQYLEIALQQADLYQAQGLFEVAEQKLLQAKQHAPNEIVIDFALGELLFSIGDYGRAAHFYEQVQEEMKEIAGVSVSERLAECMALLGKEERALDLYKENASEEPEHLFKYGFTAFQADRMDIAIKAWEELIEKDPDYLSVYSWLARAYENENLLEEALETANKGLAKDSFNKELYFEAGTFACQLGSFKKGEGLIREAVALDPDYKEAVVYLARMLEEQERHEETIELIDSISDIGAEDALYNWIAAKAYAEMENYKQALKQYREAYISLQEDSDFLKEFGYFLVEEGLMADAAEVLGKYMALEPLDADTAGYLARINGTGDGQFLS</sequence>
<keyword evidence="3" id="KW-0175">Coiled coil</keyword>
<dbReference type="InterPro" id="IPR051012">
    <property type="entry name" value="CellSynth/LPSAsmb/PSIAsmb"/>
</dbReference>
<reference evidence="4" key="1">
    <citation type="submission" date="2023-06" db="EMBL/GenBank/DDBJ databases">
        <title>A Treasure from Seagulls: Isolation and Description of Aciduricobacillus qingdaonensis gen. nov., sp. nov., a Rare Obligately Uric Acid-utilizing Member in the Family Bacillaceae.</title>
        <authorList>
            <person name="Liu W."/>
            <person name="Wang B."/>
        </authorList>
    </citation>
    <scope>NUCLEOTIDE SEQUENCE</scope>
    <source>
        <strain evidence="4">44XB</strain>
    </source>
</reference>
<accession>A0ABY9KSC2</accession>
<protein>
    <submittedName>
        <fullName evidence="4">Tetratricopeptide repeat protein</fullName>
    </submittedName>
</protein>
<dbReference type="Pfam" id="PF14559">
    <property type="entry name" value="TPR_19"/>
    <property type="match status" value="1"/>
</dbReference>
<evidence type="ECO:0000256" key="2">
    <source>
        <dbReference type="ARBA" id="ARBA00022803"/>
    </source>
</evidence>
<proteinExistence type="predicted"/>
<evidence type="ECO:0000313" key="5">
    <source>
        <dbReference type="Proteomes" id="UP001180087"/>
    </source>
</evidence>
<evidence type="ECO:0000313" key="4">
    <source>
        <dbReference type="EMBL" id="WLV23434.1"/>
    </source>
</evidence>
<dbReference type="InterPro" id="IPR011990">
    <property type="entry name" value="TPR-like_helical_dom_sf"/>
</dbReference>
<keyword evidence="2" id="KW-0802">TPR repeat</keyword>
<dbReference type="RefSeq" id="WP_348025501.1">
    <property type="nucleotide sequence ID" value="NZ_CP129113.1"/>
</dbReference>
<organism evidence="4 5">
    <name type="scientific">Aciduricibacillus chroicocephali</name>
    <dbReference type="NCBI Taxonomy" id="3054939"/>
    <lineage>
        <taxon>Bacteria</taxon>
        <taxon>Bacillati</taxon>
        <taxon>Bacillota</taxon>
        <taxon>Bacilli</taxon>
        <taxon>Bacillales</taxon>
        <taxon>Bacillaceae</taxon>
        <taxon>Aciduricibacillus</taxon>
    </lineage>
</organism>
<gene>
    <name evidence="4" type="ORF">QR721_07135</name>
</gene>
<dbReference type="Gene3D" id="1.25.40.10">
    <property type="entry name" value="Tetratricopeptide repeat domain"/>
    <property type="match status" value="2"/>
</dbReference>
<name>A0ABY9KSC2_9BACI</name>
<dbReference type="SMART" id="SM00028">
    <property type="entry name" value="TPR"/>
    <property type="match status" value="7"/>
</dbReference>
<evidence type="ECO:0000256" key="1">
    <source>
        <dbReference type="ARBA" id="ARBA00022737"/>
    </source>
</evidence>
<dbReference type="PANTHER" id="PTHR45586:SF15">
    <property type="entry name" value="TPR REPEAT-CONTAINING PROTEIN YPIA"/>
    <property type="match status" value="1"/>
</dbReference>
<dbReference type="Pfam" id="PF13429">
    <property type="entry name" value="TPR_15"/>
    <property type="match status" value="1"/>
</dbReference>
<dbReference type="InterPro" id="IPR019734">
    <property type="entry name" value="TPR_rpt"/>
</dbReference>
<dbReference type="EMBL" id="CP129113">
    <property type="protein sequence ID" value="WLV23434.1"/>
    <property type="molecule type" value="Genomic_DNA"/>
</dbReference>
<evidence type="ECO:0000256" key="3">
    <source>
        <dbReference type="SAM" id="Coils"/>
    </source>
</evidence>
<dbReference type="PANTHER" id="PTHR45586">
    <property type="entry name" value="TPR REPEAT-CONTAINING PROTEIN PA4667"/>
    <property type="match status" value="1"/>
</dbReference>
<dbReference type="Proteomes" id="UP001180087">
    <property type="component" value="Chromosome"/>
</dbReference>
<dbReference type="SUPFAM" id="SSF48452">
    <property type="entry name" value="TPR-like"/>
    <property type="match status" value="2"/>
</dbReference>
<keyword evidence="1" id="KW-0677">Repeat</keyword>
<feature type="coiled-coil region" evidence="3">
    <location>
        <begin position="352"/>
        <end position="379"/>
    </location>
</feature>
<keyword evidence="5" id="KW-1185">Reference proteome</keyword>